<gene>
    <name evidence="2" type="ORF">UFOPK4366_00716</name>
</gene>
<proteinExistence type="predicted"/>
<reference evidence="2" key="1">
    <citation type="submission" date="2020-05" db="EMBL/GenBank/DDBJ databases">
        <authorList>
            <person name="Chiriac C."/>
            <person name="Salcher M."/>
            <person name="Ghai R."/>
            <person name="Kavagutti S V."/>
        </authorList>
    </citation>
    <scope>NUCLEOTIDE SEQUENCE</scope>
</reference>
<organism evidence="2">
    <name type="scientific">freshwater metagenome</name>
    <dbReference type="NCBI Taxonomy" id="449393"/>
    <lineage>
        <taxon>unclassified sequences</taxon>
        <taxon>metagenomes</taxon>
        <taxon>ecological metagenomes</taxon>
    </lineage>
</organism>
<accession>A0A6J7UHN8</accession>
<sequence length="715" mass="77444">MPVKKWVHVALSRSSSGKAVFYLEGKAVSSINGYQLNNKGTNTRIGAQFDPSAGERINGCIDNLTIWKSVRSASEVSSDASTRPSLTDPNLLSHFDFESVGASGLIKSVSKSPATLKPLTAPDFPRAAQPYSDYQVDFARVGGLLGSTELTGGPGFYVLADLQTPFGDDFRSGYGWYSTAWPISSSKIDGFQLGLSSTWIIPDNRTVSESTAKKLCATGTDEFLKNAASNPNAGTYGLNLMQSIEGSLGWWGGEHFRTVFPKYMANVTQNCYSTELATPGWGFFNSKPTSRAETGIIQISNQIVMPPDGMTLVEDNTGPQLGVTWHSLKLPRFDHAFGSEAGDNSWTLFMNSNNFKGPIAFVAPQFWVDGSKSNPLQRNLTLDKRPGQTGGLASEWNSIPLYTYTELGGKVVTKIPELQFPVDSAGNFVMSRDFTGYSSKAITPNLGEEILGSKNLPVSPLISETSKGVLVGNSSMVFQGGKPLGNVATTLGVKSFENGNAYGFSAPGKTGLIKLPQYFLDAPSTRTELLESEVPAPLKISKFTTPISKSSYVYQYPSWWDASPAASKELTTKLNDGSSVVYRWYKFVDQPALQRFELNESEKSNLQKAVIKIQKDWARSPMMASPSKGSLVSFDSGLLTTPPKNLEYGYVPIVIKQFLSSESTLDSKPTSTEKSTPAPTLSKTTITCKKGTFVKKVSGVSPKCPTGYKKTSITK</sequence>
<dbReference type="AlphaFoldDB" id="A0A6J7UHN8"/>
<dbReference type="Pfam" id="PF13385">
    <property type="entry name" value="Laminin_G_3"/>
    <property type="match status" value="1"/>
</dbReference>
<dbReference type="EMBL" id="CAFBQS010000131">
    <property type="protein sequence ID" value="CAB5064812.1"/>
    <property type="molecule type" value="Genomic_DNA"/>
</dbReference>
<evidence type="ECO:0000313" key="2">
    <source>
        <dbReference type="EMBL" id="CAB5064812.1"/>
    </source>
</evidence>
<protein>
    <submittedName>
        <fullName evidence="2">Unannotated protein</fullName>
    </submittedName>
</protein>
<name>A0A6J7UHN8_9ZZZZ</name>
<dbReference type="Gene3D" id="2.60.120.200">
    <property type="match status" value="1"/>
</dbReference>
<dbReference type="InterPro" id="IPR013320">
    <property type="entry name" value="ConA-like_dom_sf"/>
</dbReference>
<feature type="region of interest" description="Disordered" evidence="1">
    <location>
        <begin position="664"/>
        <end position="683"/>
    </location>
</feature>
<dbReference type="SUPFAM" id="SSF49899">
    <property type="entry name" value="Concanavalin A-like lectins/glucanases"/>
    <property type="match status" value="1"/>
</dbReference>
<evidence type="ECO:0000256" key="1">
    <source>
        <dbReference type="SAM" id="MobiDB-lite"/>
    </source>
</evidence>